<dbReference type="Proteomes" id="UP000649799">
    <property type="component" value="Unassembled WGS sequence"/>
</dbReference>
<dbReference type="Pfam" id="PF04773">
    <property type="entry name" value="FecR"/>
    <property type="match status" value="1"/>
</dbReference>
<evidence type="ECO:0000313" key="5">
    <source>
        <dbReference type="Proteomes" id="UP000649799"/>
    </source>
</evidence>
<evidence type="ECO:0000256" key="1">
    <source>
        <dbReference type="SAM" id="Phobius"/>
    </source>
</evidence>
<protein>
    <submittedName>
        <fullName evidence="4">DUF4974 domain-containing protein</fullName>
    </submittedName>
</protein>
<evidence type="ECO:0000259" key="3">
    <source>
        <dbReference type="Pfam" id="PF16344"/>
    </source>
</evidence>
<dbReference type="InterPro" id="IPR012373">
    <property type="entry name" value="Ferrdict_sens_TM"/>
</dbReference>
<keyword evidence="1" id="KW-0812">Transmembrane</keyword>
<dbReference type="Pfam" id="PF16344">
    <property type="entry name" value="FecR_C"/>
    <property type="match status" value="1"/>
</dbReference>
<reference evidence="4 5" key="1">
    <citation type="submission" date="2020-03" db="EMBL/GenBank/DDBJ databases">
        <title>Cyclobacterium plantarum sp. nov., a marine bacterium isolated from a coastal-marine wetland.</title>
        <authorList>
            <person name="Sanchez-Porro C."/>
            <person name="Ventosa A."/>
            <person name="Amoozegar M."/>
        </authorList>
    </citation>
    <scope>NUCLEOTIDE SEQUENCE [LARGE SCALE GENOMIC DNA]</scope>
    <source>
        <strain evidence="4 5">GBPx2</strain>
    </source>
</reference>
<feature type="domain" description="FecR protein" evidence="2">
    <location>
        <begin position="129"/>
        <end position="216"/>
    </location>
</feature>
<dbReference type="PANTHER" id="PTHR30273:SF2">
    <property type="entry name" value="PROTEIN FECR"/>
    <property type="match status" value="1"/>
</dbReference>
<dbReference type="RefSeq" id="WP_166146731.1">
    <property type="nucleotide sequence ID" value="NZ_JAANYN010000004.1"/>
</dbReference>
<dbReference type="EMBL" id="JAANYN010000004">
    <property type="protein sequence ID" value="NHE57306.1"/>
    <property type="molecule type" value="Genomic_DNA"/>
</dbReference>
<organism evidence="4 5">
    <name type="scientific">Cyclobacterium plantarum</name>
    <dbReference type="NCBI Taxonomy" id="2716263"/>
    <lineage>
        <taxon>Bacteria</taxon>
        <taxon>Pseudomonadati</taxon>
        <taxon>Bacteroidota</taxon>
        <taxon>Cytophagia</taxon>
        <taxon>Cytophagales</taxon>
        <taxon>Cyclobacteriaceae</taxon>
        <taxon>Cyclobacterium</taxon>
    </lineage>
</organism>
<keyword evidence="5" id="KW-1185">Reference proteome</keyword>
<name>A0ABX0H624_9BACT</name>
<evidence type="ECO:0000313" key="4">
    <source>
        <dbReference type="EMBL" id="NHE57306.1"/>
    </source>
</evidence>
<keyword evidence="1" id="KW-1133">Transmembrane helix</keyword>
<dbReference type="Gene3D" id="3.55.50.30">
    <property type="match status" value="1"/>
</dbReference>
<comment type="caution">
    <text evidence="4">The sequence shown here is derived from an EMBL/GenBank/DDBJ whole genome shotgun (WGS) entry which is preliminary data.</text>
</comment>
<feature type="transmembrane region" description="Helical" evidence="1">
    <location>
        <begin position="80"/>
        <end position="103"/>
    </location>
</feature>
<dbReference type="PANTHER" id="PTHR30273">
    <property type="entry name" value="PERIPLASMIC SIGNAL SENSOR AND SIGMA FACTOR ACTIVATOR FECR-RELATED"/>
    <property type="match status" value="1"/>
</dbReference>
<gene>
    <name evidence="4" type="ORF">G9Q97_10835</name>
</gene>
<evidence type="ECO:0000259" key="2">
    <source>
        <dbReference type="Pfam" id="PF04773"/>
    </source>
</evidence>
<dbReference type="PIRSF" id="PIRSF018266">
    <property type="entry name" value="FecR"/>
    <property type="match status" value="1"/>
</dbReference>
<dbReference type="Gene3D" id="2.60.120.1440">
    <property type="match status" value="1"/>
</dbReference>
<dbReference type="InterPro" id="IPR006860">
    <property type="entry name" value="FecR"/>
</dbReference>
<sequence length="334" mass="38182">MDKSIIRRYIAGRANPSEIKQVQAWLEQPGSDHQMEEMLEEVWYQKKHAPRDVERNERLLAKINSRIQKNKQPAFQHESIFNLALIRSAAAWILLIGLAFLGFQVMNEHQGHPEEMNSTVQWIERSVLPGQKLALELPDASKICVNANSKIRFPEKFARDSREVFLEGEAFFEVSHDSNRPFRVHSGELTTEVLGTKFNIRSQGKNTDVALLEGKVSVKINKEKEGILVLDPGQLAAYRQGNPEKLQLATIESQDPFLWKDGLIHFKNENMKNIMESLENWYGVSIKTRGHLDLDRTVSGTFTNDNLDNLLTGLGFTLDFTHELENNVVTIYSQ</sequence>
<dbReference type="InterPro" id="IPR032508">
    <property type="entry name" value="FecR_C"/>
</dbReference>
<keyword evidence="1" id="KW-0472">Membrane</keyword>
<feature type="domain" description="Protein FecR C-terminal" evidence="3">
    <location>
        <begin position="264"/>
        <end position="331"/>
    </location>
</feature>
<proteinExistence type="predicted"/>
<accession>A0ABX0H624</accession>